<dbReference type="PROSITE" id="PS50956">
    <property type="entry name" value="HTH_ASNC_2"/>
    <property type="match status" value="1"/>
</dbReference>
<dbReference type="GO" id="GO:0005829">
    <property type="term" value="C:cytosol"/>
    <property type="evidence" value="ECO:0007669"/>
    <property type="project" value="TreeGrafter"/>
</dbReference>
<dbReference type="PANTHER" id="PTHR30154">
    <property type="entry name" value="LEUCINE-RESPONSIVE REGULATORY PROTEIN"/>
    <property type="match status" value="1"/>
</dbReference>
<dbReference type="Pfam" id="PF01037">
    <property type="entry name" value="AsnC_trans_reg"/>
    <property type="match status" value="1"/>
</dbReference>
<organism evidence="5 6">
    <name type="scientific">Paenibacillus beijingensis</name>
    <dbReference type="NCBI Taxonomy" id="1126833"/>
    <lineage>
        <taxon>Bacteria</taxon>
        <taxon>Bacillati</taxon>
        <taxon>Bacillota</taxon>
        <taxon>Bacilli</taxon>
        <taxon>Bacillales</taxon>
        <taxon>Paenibacillaceae</taxon>
        <taxon>Paenibacillus</taxon>
    </lineage>
</organism>
<keyword evidence="2" id="KW-0238">DNA-binding</keyword>
<accession>A0A0D5NHA8</accession>
<dbReference type="InterPro" id="IPR011008">
    <property type="entry name" value="Dimeric_a/b-barrel"/>
</dbReference>
<dbReference type="GO" id="GO:0043200">
    <property type="term" value="P:response to amino acid"/>
    <property type="evidence" value="ECO:0007669"/>
    <property type="project" value="TreeGrafter"/>
</dbReference>
<dbReference type="Pfam" id="PF13404">
    <property type="entry name" value="HTH_AsnC-type"/>
    <property type="match status" value="1"/>
</dbReference>
<dbReference type="EMBL" id="CP011058">
    <property type="protein sequence ID" value="AJY74352.1"/>
    <property type="molecule type" value="Genomic_DNA"/>
</dbReference>
<dbReference type="GO" id="GO:0043565">
    <property type="term" value="F:sequence-specific DNA binding"/>
    <property type="evidence" value="ECO:0007669"/>
    <property type="project" value="InterPro"/>
</dbReference>
<evidence type="ECO:0000256" key="3">
    <source>
        <dbReference type="ARBA" id="ARBA00023163"/>
    </source>
</evidence>
<keyword evidence="1" id="KW-0805">Transcription regulation</keyword>
<proteinExistence type="predicted"/>
<dbReference type="InterPro" id="IPR036390">
    <property type="entry name" value="WH_DNA-bd_sf"/>
</dbReference>
<reference evidence="5 6" key="1">
    <citation type="journal article" date="2015" name="J. Biotechnol.">
        <title>Complete genome sequence of Paenibacillus beijingensis 7188(T) (=DSM 24997(T)), a novel rhizobacterium from jujube garden soil.</title>
        <authorList>
            <person name="Kwak Y."/>
            <person name="Shin J.H."/>
        </authorList>
    </citation>
    <scope>NUCLEOTIDE SEQUENCE [LARGE SCALE GENOMIC DNA]</scope>
    <source>
        <strain evidence="5 6">DSM 24997</strain>
    </source>
</reference>
<evidence type="ECO:0000256" key="2">
    <source>
        <dbReference type="ARBA" id="ARBA00023125"/>
    </source>
</evidence>
<name>A0A0D5NHA8_9BACL</name>
<gene>
    <name evidence="5" type="ORF">VN24_06900</name>
</gene>
<evidence type="ECO:0000259" key="4">
    <source>
        <dbReference type="PROSITE" id="PS50956"/>
    </source>
</evidence>
<keyword evidence="6" id="KW-1185">Reference proteome</keyword>
<dbReference type="InterPro" id="IPR036388">
    <property type="entry name" value="WH-like_DNA-bd_sf"/>
</dbReference>
<dbReference type="SUPFAM" id="SSF54909">
    <property type="entry name" value="Dimeric alpha+beta barrel"/>
    <property type="match status" value="1"/>
</dbReference>
<dbReference type="SMART" id="SM00344">
    <property type="entry name" value="HTH_ASNC"/>
    <property type="match status" value="1"/>
</dbReference>
<dbReference type="STRING" id="1126833.VN24_06900"/>
<dbReference type="KEGG" id="pbj:VN24_06900"/>
<feature type="domain" description="HTH asnC-type" evidence="4">
    <location>
        <begin position="7"/>
        <end position="68"/>
    </location>
</feature>
<dbReference type="Proteomes" id="UP000032633">
    <property type="component" value="Chromosome"/>
</dbReference>
<dbReference type="PATRIC" id="fig|1126833.4.peg.1511"/>
<protein>
    <submittedName>
        <fullName evidence="5">Transcriptional regulator</fullName>
    </submittedName>
</protein>
<keyword evidence="3" id="KW-0804">Transcription</keyword>
<reference evidence="6" key="2">
    <citation type="submission" date="2015-03" db="EMBL/GenBank/DDBJ databases">
        <title>Genome sequence of Paenibacillus beijingensis strain DSM 24997T.</title>
        <authorList>
            <person name="Kwak Y."/>
            <person name="Shin J.-H."/>
        </authorList>
    </citation>
    <scope>NUCLEOTIDE SEQUENCE [LARGE SCALE GENOMIC DNA]</scope>
    <source>
        <strain evidence="6">DSM 24997</strain>
    </source>
</reference>
<dbReference type="OrthoDB" id="34294at2"/>
<dbReference type="Gene3D" id="1.10.10.10">
    <property type="entry name" value="Winged helix-like DNA-binding domain superfamily/Winged helix DNA-binding domain"/>
    <property type="match status" value="1"/>
</dbReference>
<dbReference type="HOGENOM" id="CLU_091233_3_2_9"/>
<dbReference type="PRINTS" id="PR00033">
    <property type="entry name" value="HTHASNC"/>
</dbReference>
<dbReference type="SUPFAM" id="SSF46785">
    <property type="entry name" value="Winged helix' DNA-binding domain"/>
    <property type="match status" value="1"/>
</dbReference>
<dbReference type="InterPro" id="IPR000485">
    <property type="entry name" value="AsnC-type_HTH_dom"/>
</dbReference>
<evidence type="ECO:0000313" key="6">
    <source>
        <dbReference type="Proteomes" id="UP000032633"/>
    </source>
</evidence>
<dbReference type="InterPro" id="IPR011991">
    <property type="entry name" value="ArsR-like_HTH"/>
</dbReference>
<sequence length="143" mass="16042">MMSNGLLDEVDLRILQHLLEDASLSHKQIGELVHMTGQAVGARVRKLQDAGVIEGYTVRWNPDKLGLAVDALITVFMKSGGAHASFHSFVRQREQVAETLRVSGEGCYWMRVRVRSQEELNAFLDELTQFGNYKLSLSIGRVK</sequence>
<evidence type="ECO:0000313" key="5">
    <source>
        <dbReference type="EMBL" id="AJY74352.1"/>
    </source>
</evidence>
<dbReference type="Gene3D" id="3.30.70.920">
    <property type="match status" value="1"/>
</dbReference>
<dbReference type="AlphaFoldDB" id="A0A0D5NHA8"/>
<dbReference type="InterPro" id="IPR019887">
    <property type="entry name" value="Tscrpt_reg_AsnC/Lrp_C"/>
</dbReference>
<dbReference type="PANTHER" id="PTHR30154:SF55">
    <property type="entry name" value="HTH-TYPE TRANSCRIPTIONAL REGULATOR LRPB"/>
    <property type="match status" value="1"/>
</dbReference>
<dbReference type="InterPro" id="IPR019888">
    <property type="entry name" value="Tscrpt_reg_AsnC-like"/>
</dbReference>
<evidence type="ECO:0000256" key="1">
    <source>
        <dbReference type="ARBA" id="ARBA00023015"/>
    </source>
</evidence>
<dbReference type="CDD" id="cd00090">
    <property type="entry name" value="HTH_ARSR"/>
    <property type="match status" value="1"/>
</dbReference>